<proteinExistence type="predicted"/>
<organism evidence="11 13">
    <name type="scientific">Medicago truncatula</name>
    <name type="common">Barrel medic</name>
    <name type="synonym">Medicago tribuloides</name>
    <dbReference type="NCBI Taxonomy" id="3880"/>
    <lineage>
        <taxon>Eukaryota</taxon>
        <taxon>Viridiplantae</taxon>
        <taxon>Streptophyta</taxon>
        <taxon>Embryophyta</taxon>
        <taxon>Tracheophyta</taxon>
        <taxon>Spermatophyta</taxon>
        <taxon>Magnoliopsida</taxon>
        <taxon>eudicotyledons</taxon>
        <taxon>Gunneridae</taxon>
        <taxon>Pentapetalae</taxon>
        <taxon>rosids</taxon>
        <taxon>fabids</taxon>
        <taxon>Fabales</taxon>
        <taxon>Fabaceae</taxon>
        <taxon>Papilionoideae</taxon>
        <taxon>50 kb inversion clade</taxon>
        <taxon>NPAAA clade</taxon>
        <taxon>Hologalegina</taxon>
        <taxon>IRL clade</taxon>
        <taxon>Trifolieae</taxon>
        <taxon>Medicago</taxon>
    </lineage>
</organism>
<comment type="subcellular location">
    <subcellularLocation>
        <location evidence="1">Nucleus</location>
    </subcellularLocation>
</comment>
<reference evidence="11 13" key="2">
    <citation type="journal article" date="2014" name="BMC Genomics">
        <title>An improved genome release (version Mt4.0) for the model legume Medicago truncatula.</title>
        <authorList>
            <person name="Tang H."/>
            <person name="Krishnakumar V."/>
            <person name="Bidwell S."/>
            <person name="Rosen B."/>
            <person name="Chan A."/>
            <person name="Zhou S."/>
            <person name="Gentzbittel L."/>
            <person name="Childs K.L."/>
            <person name="Yandell M."/>
            <person name="Gundlach H."/>
            <person name="Mayer K.F."/>
            <person name="Schwartz D.C."/>
            <person name="Town C.D."/>
        </authorList>
    </citation>
    <scope>GENOME REANNOTATION</scope>
    <source>
        <strain evidence="11">A17</strain>
        <strain evidence="12 13">cv. Jemalong A17</strain>
    </source>
</reference>
<keyword evidence="2" id="KW-0677">Repeat</keyword>
<dbReference type="InterPro" id="IPR009057">
    <property type="entry name" value="Homeodomain-like_sf"/>
</dbReference>
<feature type="domain" description="HTH myb-type" evidence="10">
    <location>
        <begin position="4"/>
        <end position="60"/>
    </location>
</feature>
<keyword evidence="7" id="KW-0539">Nucleus</keyword>
<dbReference type="GO" id="GO:0000987">
    <property type="term" value="F:cis-regulatory region sequence-specific DNA binding"/>
    <property type="evidence" value="ECO:0000318"/>
    <property type="project" value="GO_Central"/>
</dbReference>
<evidence type="ECO:0000256" key="4">
    <source>
        <dbReference type="ARBA" id="ARBA00023125"/>
    </source>
</evidence>
<evidence type="ECO:0000259" key="9">
    <source>
        <dbReference type="PROSITE" id="PS50090"/>
    </source>
</evidence>
<dbReference type="STRING" id="3880.A0A072TSA4"/>
<evidence type="ECO:0000313" key="13">
    <source>
        <dbReference type="Proteomes" id="UP000002051"/>
    </source>
</evidence>
<evidence type="ECO:0000256" key="5">
    <source>
        <dbReference type="ARBA" id="ARBA00023159"/>
    </source>
</evidence>
<dbReference type="InterPro" id="IPR015495">
    <property type="entry name" value="Myb_TF_plants"/>
</dbReference>
<evidence type="ECO:0000259" key="10">
    <source>
        <dbReference type="PROSITE" id="PS51294"/>
    </source>
</evidence>
<feature type="region of interest" description="Disordered" evidence="8">
    <location>
        <begin position="139"/>
        <end position="178"/>
    </location>
</feature>
<feature type="domain" description="Myb-like" evidence="9">
    <location>
        <begin position="4"/>
        <end position="56"/>
    </location>
</feature>
<keyword evidence="5" id="KW-0010">Activator</keyword>
<dbReference type="KEGG" id="mtr:25480603"/>
<protein>
    <submittedName>
        <fullName evidence="11">R2R3-myb transcription factor</fullName>
    </submittedName>
</protein>
<dbReference type="PANTHER" id="PTHR47999:SF24">
    <property type="entry name" value="TRANSCRIPTION FACTOR MYB90"/>
    <property type="match status" value="1"/>
</dbReference>
<feature type="domain" description="Myb-like" evidence="9">
    <location>
        <begin position="57"/>
        <end position="107"/>
    </location>
</feature>
<dbReference type="Pfam" id="PF00249">
    <property type="entry name" value="Myb_DNA-binding"/>
    <property type="match status" value="2"/>
</dbReference>
<gene>
    <name evidence="12" type="primary">25480603</name>
    <name evidence="11" type="ORF">MTR_0193s0090</name>
</gene>
<evidence type="ECO:0000256" key="3">
    <source>
        <dbReference type="ARBA" id="ARBA00023015"/>
    </source>
</evidence>
<dbReference type="GO" id="GO:0005634">
    <property type="term" value="C:nucleus"/>
    <property type="evidence" value="ECO:0000318"/>
    <property type="project" value="GO_Central"/>
</dbReference>
<keyword evidence="13" id="KW-1185">Reference proteome</keyword>
<evidence type="ECO:0000256" key="2">
    <source>
        <dbReference type="ARBA" id="ARBA00022737"/>
    </source>
</evidence>
<dbReference type="GO" id="GO:0006355">
    <property type="term" value="P:regulation of DNA-templated transcription"/>
    <property type="evidence" value="ECO:0000318"/>
    <property type="project" value="GO_Central"/>
</dbReference>
<evidence type="ECO:0000256" key="7">
    <source>
        <dbReference type="ARBA" id="ARBA00023242"/>
    </source>
</evidence>
<dbReference type="EMBL" id="KL402918">
    <property type="protein sequence ID" value="KEH16415.1"/>
    <property type="molecule type" value="Genomic_DNA"/>
</dbReference>
<evidence type="ECO:0000256" key="6">
    <source>
        <dbReference type="ARBA" id="ARBA00023163"/>
    </source>
</evidence>
<dbReference type="PROSITE" id="PS51294">
    <property type="entry name" value="HTH_MYB"/>
    <property type="match status" value="2"/>
</dbReference>
<dbReference type="PROSITE" id="PS50090">
    <property type="entry name" value="MYB_LIKE"/>
    <property type="match status" value="2"/>
</dbReference>
<evidence type="ECO:0000256" key="8">
    <source>
        <dbReference type="SAM" id="MobiDB-lite"/>
    </source>
</evidence>
<evidence type="ECO:0000313" key="11">
    <source>
        <dbReference type="EMBL" id="KEH16415.1"/>
    </source>
</evidence>
<name>A0A072TSA4_MEDTR</name>
<dbReference type="OrthoDB" id="2143914at2759"/>
<dbReference type="FunFam" id="1.10.10.60:FF:000218">
    <property type="entry name" value="Myb transcription factor"/>
    <property type="match status" value="1"/>
</dbReference>
<accession>A0A072TSA4</accession>
<dbReference type="SMART" id="SM00717">
    <property type="entry name" value="SANT"/>
    <property type="match status" value="2"/>
</dbReference>
<dbReference type="SUPFAM" id="SSF46689">
    <property type="entry name" value="Homeodomain-like"/>
    <property type="match status" value="1"/>
</dbReference>
<dbReference type="PANTHER" id="PTHR47999">
    <property type="entry name" value="TRANSCRIPTION FACTOR MYB8-RELATED-RELATED"/>
    <property type="match status" value="1"/>
</dbReference>
<evidence type="ECO:0000256" key="1">
    <source>
        <dbReference type="ARBA" id="ARBA00004123"/>
    </source>
</evidence>
<dbReference type="HOGENOM" id="CLU_028567_23_3_1"/>
<dbReference type="AlphaFoldDB" id="A0A072TSA4"/>
<reference evidence="12" key="3">
    <citation type="submission" date="2015-06" db="UniProtKB">
        <authorList>
            <consortium name="EnsemblPlants"/>
        </authorList>
    </citation>
    <scope>IDENTIFICATION</scope>
    <source>
        <strain evidence="12">cv. Jemalong A17</strain>
    </source>
</reference>
<dbReference type="InterPro" id="IPR017930">
    <property type="entry name" value="Myb_dom"/>
</dbReference>
<evidence type="ECO:0000313" key="12">
    <source>
        <dbReference type="EnsemblPlants" id="KEH16415"/>
    </source>
</evidence>
<keyword evidence="4" id="KW-0238">DNA-binding</keyword>
<dbReference type="Proteomes" id="UP000002051">
    <property type="component" value="Unassembled WGS sequence"/>
</dbReference>
<dbReference type="EnsemblPlants" id="KEH16415">
    <property type="protein sequence ID" value="KEH16415"/>
    <property type="gene ID" value="MTR_0193s0090"/>
</dbReference>
<keyword evidence="3" id="KW-0805">Transcription regulation</keyword>
<feature type="domain" description="HTH myb-type" evidence="10">
    <location>
        <begin position="61"/>
        <end position="111"/>
    </location>
</feature>
<keyword evidence="6" id="KW-0804">Transcription</keyword>
<reference evidence="11 13" key="1">
    <citation type="journal article" date="2011" name="Nature">
        <title>The Medicago genome provides insight into the evolution of rhizobial symbioses.</title>
        <authorList>
            <person name="Young N.D."/>
            <person name="Debelle F."/>
            <person name="Oldroyd G.E."/>
            <person name="Geurts R."/>
            <person name="Cannon S.B."/>
            <person name="Udvardi M.K."/>
            <person name="Benedito V.A."/>
            <person name="Mayer K.F."/>
            <person name="Gouzy J."/>
            <person name="Schoof H."/>
            <person name="Van de Peer Y."/>
            <person name="Proost S."/>
            <person name="Cook D.R."/>
            <person name="Meyers B.C."/>
            <person name="Spannagl M."/>
            <person name="Cheung F."/>
            <person name="De Mita S."/>
            <person name="Krishnakumar V."/>
            <person name="Gundlach H."/>
            <person name="Zhou S."/>
            <person name="Mudge J."/>
            <person name="Bharti A.K."/>
            <person name="Murray J.D."/>
            <person name="Naoumkina M.A."/>
            <person name="Rosen B."/>
            <person name="Silverstein K.A."/>
            <person name="Tang H."/>
            <person name="Rombauts S."/>
            <person name="Zhao P.X."/>
            <person name="Zhou P."/>
            <person name="Barbe V."/>
            <person name="Bardou P."/>
            <person name="Bechner M."/>
            <person name="Bellec A."/>
            <person name="Berger A."/>
            <person name="Berges H."/>
            <person name="Bidwell S."/>
            <person name="Bisseling T."/>
            <person name="Choisne N."/>
            <person name="Couloux A."/>
            <person name="Denny R."/>
            <person name="Deshpande S."/>
            <person name="Dai X."/>
            <person name="Doyle J.J."/>
            <person name="Dudez A.M."/>
            <person name="Farmer A.D."/>
            <person name="Fouteau S."/>
            <person name="Franken C."/>
            <person name="Gibelin C."/>
            <person name="Gish J."/>
            <person name="Goldstein S."/>
            <person name="Gonzalez A.J."/>
            <person name="Green P.J."/>
            <person name="Hallab A."/>
            <person name="Hartog M."/>
            <person name="Hua A."/>
            <person name="Humphray S.J."/>
            <person name="Jeong D.H."/>
            <person name="Jing Y."/>
            <person name="Jocker A."/>
            <person name="Kenton S.M."/>
            <person name="Kim D.J."/>
            <person name="Klee K."/>
            <person name="Lai H."/>
            <person name="Lang C."/>
            <person name="Lin S."/>
            <person name="Macmil S.L."/>
            <person name="Magdelenat G."/>
            <person name="Matthews L."/>
            <person name="McCorrison J."/>
            <person name="Monaghan E.L."/>
            <person name="Mun J.H."/>
            <person name="Najar F.Z."/>
            <person name="Nicholson C."/>
            <person name="Noirot C."/>
            <person name="O'Bleness M."/>
            <person name="Paule C.R."/>
            <person name="Poulain J."/>
            <person name="Prion F."/>
            <person name="Qin B."/>
            <person name="Qu C."/>
            <person name="Retzel E.F."/>
            <person name="Riddle C."/>
            <person name="Sallet E."/>
            <person name="Samain S."/>
            <person name="Samson N."/>
            <person name="Sanders I."/>
            <person name="Saurat O."/>
            <person name="Scarpelli C."/>
            <person name="Schiex T."/>
            <person name="Segurens B."/>
            <person name="Severin A.J."/>
            <person name="Sherrier D.J."/>
            <person name="Shi R."/>
            <person name="Sims S."/>
            <person name="Singer S.R."/>
            <person name="Sinharoy S."/>
            <person name="Sterck L."/>
            <person name="Viollet A."/>
            <person name="Wang B.B."/>
            <person name="Wang K."/>
            <person name="Wang M."/>
            <person name="Wang X."/>
            <person name="Warfsmann J."/>
            <person name="Weissenbach J."/>
            <person name="White D.D."/>
            <person name="White J.D."/>
            <person name="Wiley G.B."/>
            <person name="Wincker P."/>
            <person name="Xing Y."/>
            <person name="Yang L."/>
            <person name="Yao Z."/>
            <person name="Ying F."/>
            <person name="Zhai J."/>
            <person name="Zhou L."/>
            <person name="Zuber A."/>
            <person name="Denarie J."/>
            <person name="Dixon R.A."/>
            <person name="May G.D."/>
            <person name="Schwartz D.C."/>
            <person name="Rogers J."/>
            <person name="Quetier F."/>
            <person name="Town C.D."/>
            <person name="Roe B.A."/>
        </authorList>
    </citation>
    <scope>NUCLEOTIDE SEQUENCE [LARGE SCALE GENOMIC DNA]</scope>
    <source>
        <strain evidence="11">A17</strain>
        <strain evidence="12 13">cv. Jemalong A17</strain>
    </source>
</reference>
<dbReference type="Gene3D" id="1.10.10.60">
    <property type="entry name" value="Homeodomain-like"/>
    <property type="match status" value="2"/>
</dbReference>
<sequence length="207" mass="23782">MANTSGVRKGAWTYEEDNCLKAYILKHGVGKWHLIPERTGLNRCRKSCRLRWVNYLNPYINREDFSKDEADLILRLHNLLGNRWTLIAARLQGRSANDVKNYWNTHLRKNVVLGAKENTEKEKPNEIIKAHDAIKEPRLNVKPNPVTHPLLTSKTFGDVSRDRDDSSDTMVPDQIDSQPNLDNAPILCLQSGCSSSQEGKYKLFKWL</sequence>
<dbReference type="InterPro" id="IPR001005">
    <property type="entry name" value="SANT/Myb"/>
</dbReference>
<dbReference type="CDD" id="cd00167">
    <property type="entry name" value="SANT"/>
    <property type="match status" value="2"/>
</dbReference>